<evidence type="ECO:0000313" key="3">
    <source>
        <dbReference type="Proteomes" id="UP000320475"/>
    </source>
</evidence>
<feature type="region of interest" description="Disordered" evidence="1">
    <location>
        <begin position="200"/>
        <end position="251"/>
    </location>
</feature>
<sequence>VLAIHHADSRPPGPTESGWLKLYFPTDLTVQELNDRRRNVCDNVVSYREIVAAASKEEEPLNIIVMSDWERDHTELYQSYPADLPTIHHINGLPDYVWEVLCSLRREAPPDDWHVDWINTVPVEVLEFAAEFFLLMSRRFSRYTRCAGNLEEVAAAQASMDLVHLHGQFAGAAQLRSSQYVSPYSEYLALFSPRVATDATVSSSAGGSDGLRGETSSGGNRVQNNDVGQTAGSRGSRSRGSGSGSSDRIRD</sequence>
<evidence type="ECO:0000256" key="1">
    <source>
        <dbReference type="SAM" id="MobiDB-lite"/>
    </source>
</evidence>
<evidence type="ECO:0000313" key="2">
    <source>
        <dbReference type="EMBL" id="TPX38960.1"/>
    </source>
</evidence>
<dbReference type="AlphaFoldDB" id="A0A507CBK0"/>
<accession>A0A507CBK0</accession>
<feature type="non-terminal residue" evidence="2">
    <location>
        <position position="1"/>
    </location>
</feature>
<dbReference type="VEuPathDB" id="FungiDB:SeMB42_g00778"/>
<organism evidence="2 3">
    <name type="scientific">Synchytrium endobioticum</name>
    <dbReference type="NCBI Taxonomy" id="286115"/>
    <lineage>
        <taxon>Eukaryota</taxon>
        <taxon>Fungi</taxon>
        <taxon>Fungi incertae sedis</taxon>
        <taxon>Chytridiomycota</taxon>
        <taxon>Chytridiomycota incertae sedis</taxon>
        <taxon>Chytridiomycetes</taxon>
        <taxon>Synchytriales</taxon>
        <taxon>Synchytriaceae</taxon>
        <taxon>Synchytrium</taxon>
    </lineage>
</organism>
<dbReference type="Proteomes" id="UP000320475">
    <property type="component" value="Unassembled WGS sequence"/>
</dbReference>
<reference evidence="2 3" key="1">
    <citation type="journal article" date="2019" name="Sci. Rep.">
        <title>Comparative genomics of chytrid fungi reveal insights into the obligate biotrophic and pathogenic lifestyle of Synchytrium endobioticum.</title>
        <authorList>
            <person name="van de Vossenberg B.T.L.H."/>
            <person name="Warris S."/>
            <person name="Nguyen H.D.T."/>
            <person name="van Gent-Pelzer M.P.E."/>
            <person name="Joly D.L."/>
            <person name="van de Geest H.C."/>
            <person name="Bonants P.J.M."/>
            <person name="Smith D.S."/>
            <person name="Levesque C.A."/>
            <person name="van der Lee T.A.J."/>
        </authorList>
    </citation>
    <scope>NUCLEOTIDE SEQUENCE [LARGE SCALE GENOMIC DNA]</scope>
    <source>
        <strain evidence="2 3">LEV6574</strain>
    </source>
</reference>
<protein>
    <submittedName>
        <fullName evidence="2">Uncharacterized protein</fullName>
    </submittedName>
</protein>
<dbReference type="EMBL" id="QEAM01000537">
    <property type="protein sequence ID" value="TPX38960.1"/>
    <property type="molecule type" value="Genomic_DNA"/>
</dbReference>
<name>A0A507CBK0_9FUNG</name>
<proteinExistence type="predicted"/>
<gene>
    <name evidence="2" type="ORF">SeLEV6574_g07486</name>
</gene>
<comment type="caution">
    <text evidence="2">The sequence shown here is derived from an EMBL/GenBank/DDBJ whole genome shotgun (WGS) entry which is preliminary data.</text>
</comment>
<feature type="compositionally biased region" description="Low complexity" evidence="1">
    <location>
        <begin position="232"/>
        <end position="251"/>
    </location>
</feature>
<feature type="compositionally biased region" description="Polar residues" evidence="1">
    <location>
        <begin position="214"/>
        <end position="231"/>
    </location>
</feature>
<dbReference type="VEuPathDB" id="FungiDB:SeMB42_g00765"/>